<dbReference type="AlphaFoldDB" id="A0A956LZH1"/>
<dbReference type="PANTHER" id="PTHR35089">
    <property type="entry name" value="CHAPERONE PROTEIN SKP"/>
    <property type="match status" value="1"/>
</dbReference>
<evidence type="ECO:0000256" key="1">
    <source>
        <dbReference type="ARBA" id="ARBA00009091"/>
    </source>
</evidence>
<evidence type="ECO:0000313" key="5">
    <source>
        <dbReference type="EMBL" id="MCA9728063.1"/>
    </source>
</evidence>
<reference evidence="5" key="2">
    <citation type="journal article" date="2021" name="Microbiome">
        <title>Successional dynamics and alternative stable states in a saline activated sludge microbial community over 9 years.</title>
        <authorList>
            <person name="Wang Y."/>
            <person name="Ye J."/>
            <person name="Ju F."/>
            <person name="Liu L."/>
            <person name="Boyd J.A."/>
            <person name="Deng Y."/>
            <person name="Parks D.H."/>
            <person name="Jiang X."/>
            <person name="Yin X."/>
            <person name="Woodcroft B.J."/>
            <person name="Tyson G.W."/>
            <person name="Hugenholtz P."/>
            <person name="Polz M.F."/>
            <person name="Zhang T."/>
        </authorList>
    </citation>
    <scope>NUCLEOTIDE SEQUENCE</scope>
    <source>
        <strain evidence="5">HKST-UBA01</strain>
    </source>
</reference>
<sequence>MKRIPCGLLFVLAISVLFAGAARAQSDVKIGFINSEIILQQYAGTKDAEATFRQDIENWNREARARKSETDRLSQELQQQSPMLSDEKRREKEEDYQRRITEYDKFVQSIWGPNGLVEQRNEEILRPVIARIQRVLTKLAEDDGYDLILDAADGNILYADPSLDLTQTVLDLLSAETAP</sequence>
<accession>A0A956LZH1</accession>
<keyword evidence="2 4" id="KW-0732">Signal</keyword>
<dbReference type="EMBL" id="JAGQHR010000292">
    <property type="protein sequence ID" value="MCA9728063.1"/>
    <property type="molecule type" value="Genomic_DNA"/>
</dbReference>
<dbReference type="GO" id="GO:0051082">
    <property type="term" value="F:unfolded protein binding"/>
    <property type="evidence" value="ECO:0007669"/>
    <property type="project" value="InterPro"/>
</dbReference>
<gene>
    <name evidence="5" type="ORF">KC729_10300</name>
</gene>
<dbReference type="Proteomes" id="UP000697710">
    <property type="component" value="Unassembled WGS sequence"/>
</dbReference>
<dbReference type="Pfam" id="PF03938">
    <property type="entry name" value="OmpH"/>
    <property type="match status" value="1"/>
</dbReference>
<dbReference type="GO" id="GO:0050821">
    <property type="term" value="P:protein stabilization"/>
    <property type="evidence" value="ECO:0007669"/>
    <property type="project" value="TreeGrafter"/>
</dbReference>
<feature type="region of interest" description="Disordered" evidence="3">
    <location>
        <begin position="64"/>
        <end position="95"/>
    </location>
</feature>
<evidence type="ECO:0000256" key="4">
    <source>
        <dbReference type="SAM" id="SignalP"/>
    </source>
</evidence>
<organism evidence="5 6">
    <name type="scientific">Eiseniibacteriota bacterium</name>
    <dbReference type="NCBI Taxonomy" id="2212470"/>
    <lineage>
        <taxon>Bacteria</taxon>
        <taxon>Candidatus Eiseniibacteriota</taxon>
    </lineage>
</organism>
<reference evidence="5" key="1">
    <citation type="submission" date="2020-04" db="EMBL/GenBank/DDBJ databases">
        <authorList>
            <person name="Zhang T."/>
        </authorList>
    </citation>
    <scope>NUCLEOTIDE SEQUENCE</scope>
    <source>
        <strain evidence="5">HKST-UBA01</strain>
    </source>
</reference>
<evidence type="ECO:0000256" key="3">
    <source>
        <dbReference type="SAM" id="MobiDB-lite"/>
    </source>
</evidence>
<feature type="chain" id="PRO_5037903569" evidence="4">
    <location>
        <begin position="25"/>
        <end position="179"/>
    </location>
</feature>
<dbReference type="GO" id="GO:0005829">
    <property type="term" value="C:cytosol"/>
    <property type="evidence" value="ECO:0007669"/>
    <property type="project" value="TreeGrafter"/>
</dbReference>
<feature type="compositionally biased region" description="Basic and acidic residues" evidence="3">
    <location>
        <begin position="85"/>
        <end position="95"/>
    </location>
</feature>
<feature type="compositionally biased region" description="Basic and acidic residues" evidence="3">
    <location>
        <begin position="64"/>
        <end position="74"/>
    </location>
</feature>
<proteinExistence type="inferred from homology"/>
<comment type="similarity">
    <text evidence="1">Belongs to the Skp family.</text>
</comment>
<dbReference type="SMART" id="SM00935">
    <property type="entry name" value="OmpH"/>
    <property type="match status" value="1"/>
</dbReference>
<dbReference type="SUPFAM" id="SSF111384">
    <property type="entry name" value="OmpH-like"/>
    <property type="match status" value="1"/>
</dbReference>
<evidence type="ECO:0000313" key="6">
    <source>
        <dbReference type="Proteomes" id="UP000697710"/>
    </source>
</evidence>
<dbReference type="InterPro" id="IPR024930">
    <property type="entry name" value="Skp_dom_sf"/>
</dbReference>
<dbReference type="InterPro" id="IPR005632">
    <property type="entry name" value="Chaperone_Skp"/>
</dbReference>
<comment type="caution">
    <text evidence="5">The sequence shown here is derived from an EMBL/GenBank/DDBJ whole genome shotgun (WGS) entry which is preliminary data.</text>
</comment>
<name>A0A956LZH1_UNCEI</name>
<evidence type="ECO:0000256" key="2">
    <source>
        <dbReference type="ARBA" id="ARBA00022729"/>
    </source>
</evidence>
<feature type="signal peptide" evidence="4">
    <location>
        <begin position="1"/>
        <end position="24"/>
    </location>
</feature>
<protein>
    <submittedName>
        <fullName evidence="5">OmpH family outer membrane protein</fullName>
    </submittedName>
</protein>
<dbReference type="PANTHER" id="PTHR35089:SF1">
    <property type="entry name" value="CHAPERONE PROTEIN SKP"/>
    <property type="match status" value="1"/>
</dbReference>
<dbReference type="Gene3D" id="3.30.910.20">
    <property type="entry name" value="Skp domain"/>
    <property type="match status" value="1"/>
</dbReference>